<name>A0A2W4U4U9_9CYAN</name>
<comment type="caution">
    <text evidence="5">The sequence shown here is derived from an EMBL/GenBank/DDBJ whole genome shotgun (WGS) entry which is preliminary data.</text>
</comment>
<dbReference type="AlphaFoldDB" id="A0A2W4U4U9"/>
<dbReference type="PROSITE" id="PS00138">
    <property type="entry name" value="SUBTILASE_SER"/>
    <property type="match status" value="1"/>
</dbReference>
<evidence type="ECO:0000256" key="3">
    <source>
        <dbReference type="ARBA" id="ARBA00022825"/>
    </source>
</evidence>
<feature type="domain" description="Peptidase S8/S53" evidence="4">
    <location>
        <begin position="77"/>
        <end position="331"/>
    </location>
</feature>
<evidence type="ECO:0000259" key="4">
    <source>
        <dbReference type="Pfam" id="PF00082"/>
    </source>
</evidence>
<dbReference type="Gene3D" id="2.60.120.380">
    <property type="match status" value="1"/>
</dbReference>
<dbReference type="InterPro" id="IPR008979">
    <property type="entry name" value="Galactose-bd-like_sf"/>
</dbReference>
<keyword evidence="1" id="KW-0645">Protease</keyword>
<accession>A0A2W4U4U9</accession>
<dbReference type="GO" id="GO:0004252">
    <property type="term" value="F:serine-type endopeptidase activity"/>
    <property type="evidence" value="ECO:0007669"/>
    <property type="project" value="InterPro"/>
</dbReference>
<keyword evidence="2" id="KW-0378">Hydrolase</keyword>
<reference evidence="6" key="1">
    <citation type="submission" date="2018-04" db="EMBL/GenBank/DDBJ databases">
        <authorList>
            <person name="Cornet L."/>
        </authorList>
    </citation>
    <scope>NUCLEOTIDE SEQUENCE [LARGE SCALE GENOMIC DNA]</scope>
</reference>
<dbReference type="Pfam" id="PF00082">
    <property type="entry name" value="Peptidase_S8"/>
    <property type="match status" value="1"/>
</dbReference>
<dbReference type="Proteomes" id="UP000249354">
    <property type="component" value="Unassembled WGS sequence"/>
</dbReference>
<organism evidence="5 6">
    <name type="scientific">Leptolyngbya foveolarum</name>
    <dbReference type="NCBI Taxonomy" id="47253"/>
    <lineage>
        <taxon>Bacteria</taxon>
        <taxon>Bacillati</taxon>
        <taxon>Cyanobacteriota</taxon>
        <taxon>Cyanophyceae</taxon>
        <taxon>Leptolyngbyales</taxon>
        <taxon>Leptolyngbyaceae</taxon>
        <taxon>Leptolyngbya group</taxon>
        <taxon>Leptolyngbya</taxon>
    </lineage>
</organism>
<dbReference type="Gene3D" id="3.40.50.200">
    <property type="entry name" value="Peptidase S8/S53 domain"/>
    <property type="match status" value="1"/>
</dbReference>
<dbReference type="SUPFAM" id="SSF52743">
    <property type="entry name" value="Subtilisin-like"/>
    <property type="match status" value="1"/>
</dbReference>
<dbReference type="InterPro" id="IPR000209">
    <property type="entry name" value="Peptidase_S8/S53_dom"/>
</dbReference>
<gene>
    <name evidence="5" type="ORF">DCF25_12630</name>
</gene>
<evidence type="ECO:0000313" key="6">
    <source>
        <dbReference type="Proteomes" id="UP000249354"/>
    </source>
</evidence>
<evidence type="ECO:0000256" key="1">
    <source>
        <dbReference type="ARBA" id="ARBA00022670"/>
    </source>
</evidence>
<keyword evidence="3" id="KW-0720">Serine protease</keyword>
<proteinExistence type="predicted"/>
<dbReference type="EMBL" id="QBMC01000082">
    <property type="protein sequence ID" value="PZO16336.1"/>
    <property type="molecule type" value="Genomic_DNA"/>
</dbReference>
<dbReference type="SUPFAM" id="SSF49785">
    <property type="entry name" value="Galactose-binding domain-like"/>
    <property type="match status" value="1"/>
</dbReference>
<sequence length="514" mass="55850">MGLAVGVPAIALPRSVGADGIDALRLQAEPYNLTGYKIAVGQVEIGRPSLFGLDKVAVENSPVTVGRVLQLDGPAIADELVDEHANNVASVIISRDKLLKGVAPNAFLYSAAIGELSEFSGQPDECLTSQHVALQNSGDVRAINFSFGEPLTRDERRDATLDGNALLTQCIDWSSRVHDVLYVIAGNQGSGGIPLPTDNYNGINVAYSTRVGDEFMQVDRANLTSEPRRTSYYETNTEKNVGLRRSINLVAPGSRIEMFEPDGSRTQSSGTSFAAPHVVATVALLQEFGDRQFRAGAANWSLDFRHPLVMKSVILNSADKLKDTGDGKLLGMSRTLLDERGKDWTVSDAYRDQSVPLHKELGTGHLNAFRAYEQLAGGEWTPGTVPAMGWSYSQLEKTGSTEDYVFEQPLQGGSYVNATLSWQRMVDLNSSDDYFDVGESFEGQGLSNLDLYLLPADASDIKQSVWSSVSAEDSVEHIFIPIPADGRYKLRVVQKKAVGGAQPYALAWWTKPVE</sequence>
<evidence type="ECO:0000256" key="2">
    <source>
        <dbReference type="ARBA" id="ARBA00022801"/>
    </source>
</evidence>
<dbReference type="InterPro" id="IPR036852">
    <property type="entry name" value="Peptidase_S8/S53_dom_sf"/>
</dbReference>
<evidence type="ECO:0000313" key="5">
    <source>
        <dbReference type="EMBL" id="PZO16336.1"/>
    </source>
</evidence>
<dbReference type="GO" id="GO:0006508">
    <property type="term" value="P:proteolysis"/>
    <property type="evidence" value="ECO:0007669"/>
    <property type="project" value="UniProtKB-KW"/>
</dbReference>
<dbReference type="InterPro" id="IPR023828">
    <property type="entry name" value="Peptidase_S8_Ser-AS"/>
</dbReference>
<reference evidence="5 6" key="2">
    <citation type="submission" date="2018-06" db="EMBL/GenBank/DDBJ databases">
        <title>Metagenomic assembly of (sub)arctic Cyanobacteria and their associated microbiome from non-axenic cultures.</title>
        <authorList>
            <person name="Baurain D."/>
        </authorList>
    </citation>
    <scope>NUCLEOTIDE SEQUENCE [LARGE SCALE GENOMIC DNA]</scope>
    <source>
        <strain evidence="5">ULC129bin1</strain>
    </source>
</reference>
<protein>
    <submittedName>
        <fullName evidence="5">Peptidase S8 and S53 subtilisin kexin sedolisin</fullName>
    </submittedName>
</protein>